<accession>A0A1K1SNW0</accession>
<sequence>MTGLVAAGFRGLAALRHARAFHPAGLVLRGELSPLDDDLPWPPGPVPVVARLSKGAGTPGRLPDALGLAIRLLPQPGLHPGAGGSATRTPERHREQPGLRPGPGAPPPPKDIRAGDGGPWDITLTTAGSGHIGRMLPRPATSWTRGAYTSLVPYRRADRLIWLGAWAEETSPRIEASLRAVREAGALRFVLRTGREDGRWCDTAVLMLEEAGGPAPAFDPMVHLPEGLTMAPEWLAAVRERAYEGSRAGRP</sequence>
<gene>
    <name evidence="2" type="ORF">SAMN04489730_6266</name>
</gene>
<evidence type="ECO:0000256" key="1">
    <source>
        <dbReference type="SAM" id="MobiDB-lite"/>
    </source>
</evidence>
<keyword evidence="3" id="KW-1185">Reference proteome</keyword>
<dbReference type="STRING" id="546364.SAMN04489730_6266"/>
<reference evidence="3" key="1">
    <citation type="submission" date="2016-11" db="EMBL/GenBank/DDBJ databases">
        <authorList>
            <person name="Varghese N."/>
            <person name="Submissions S."/>
        </authorList>
    </citation>
    <scope>NUCLEOTIDE SEQUENCE [LARGE SCALE GENOMIC DNA]</scope>
    <source>
        <strain evidence="3">DSM 44671</strain>
    </source>
</reference>
<dbReference type="OrthoDB" id="3368165at2"/>
<organism evidence="2 3">
    <name type="scientific">Amycolatopsis australiensis</name>
    <dbReference type="NCBI Taxonomy" id="546364"/>
    <lineage>
        <taxon>Bacteria</taxon>
        <taxon>Bacillati</taxon>
        <taxon>Actinomycetota</taxon>
        <taxon>Actinomycetes</taxon>
        <taxon>Pseudonocardiales</taxon>
        <taxon>Pseudonocardiaceae</taxon>
        <taxon>Amycolatopsis</taxon>
    </lineage>
</organism>
<evidence type="ECO:0000313" key="2">
    <source>
        <dbReference type="EMBL" id="SFW85966.1"/>
    </source>
</evidence>
<dbReference type="SUPFAM" id="SSF56634">
    <property type="entry name" value="Heme-dependent catalase-like"/>
    <property type="match status" value="1"/>
</dbReference>
<dbReference type="InterPro" id="IPR020835">
    <property type="entry name" value="Catalase_sf"/>
</dbReference>
<dbReference type="RefSeq" id="WP_072479622.1">
    <property type="nucleotide sequence ID" value="NZ_FPJG01000006.1"/>
</dbReference>
<evidence type="ECO:0008006" key="4">
    <source>
        <dbReference type="Google" id="ProtNLM"/>
    </source>
</evidence>
<proteinExistence type="predicted"/>
<dbReference type="GO" id="GO:0020037">
    <property type="term" value="F:heme binding"/>
    <property type="evidence" value="ECO:0007669"/>
    <property type="project" value="InterPro"/>
</dbReference>
<evidence type="ECO:0000313" key="3">
    <source>
        <dbReference type="Proteomes" id="UP000182740"/>
    </source>
</evidence>
<name>A0A1K1SNW0_9PSEU</name>
<protein>
    <recommendedName>
        <fullName evidence="4">Phosphodiesterase</fullName>
    </recommendedName>
</protein>
<dbReference type="Proteomes" id="UP000182740">
    <property type="component" value="Unassembled WGS sequence"/>
</dbReference>
<dbReference type="AlphaFoldDB" id="A0A1K1SNW0"/>
<dbReference type="EMBL" id="FPJG01000006">
    <property type="protein sequence ID" value="SFW85966.1"/>
    <property type="molecule type" value="Genomic_DNA"/>
</dbReference>
<feature type="region of interest" description="Disordered" evidence="1">
    <location>
        <begin position="77"/>
        <end position="120"/>
    </location>
</feature>